<protein>
    <submittedName>
        <fullName evidence="5">Salicylate hydroxylase</fullName>
    </submittedName>
</protein>
<dbReference type="AlphaFoldDB" id="A0A093XK10"/>
<dbReference type="SMR" id="A0A093XK10"/>
<dbReference type="PRINTS" id="PR00420">
    <property type="entry name" value="RNGMNOXGNASE"/>
</dbReference>
<dbReference type="eggNOG" id="KOG2614">
    <property type="taxonomic scope" value="Eukaryota"/>
</dbReference>
<reference key="1">
    <citation type="journal article" date="2014" name="PLoS Genet.">
        <title>Signature Gene Expression Reveals Novel Clues to the Molecular Mechanisms of Dimorphic Transition in Penicillium marneffei.</title>
        <authorList>
            <person name="Yang E."/>
            <person name="Wang G."/>
            <person name="Cai J."/>
            <person name="Woo P.C."/>
            <person name="Lau S.K."/>
            <person name="Yuen K.-Y."/>
            <person name="Chow W.-N."/>
            <person name="Lin X."/>
        </authorList>
    </citation>
    <scope>NUCLEOTIDE SEQUENCE [LARGE SCALE GENOMIC DNA]</scope>
    <source>
        <strain>PM1</strain>
    </source>
</reference>
<dbReference type="GO" id="GO:0071949">
    <property type="term" value="F:FAD binding"/>
    <property type="evidence" value="ECO:0007669"/>
    <property type="project" value="InterPro"/>
</dbReference>
<feature type="domain" description="FAD-binding" evidence="4">
    <location>
        <begin position="7"/>
        <end position="179"/>
    </location>
</feature>
<evidence type="ECO:0000259" key="4">
    <source>
        <dbReference type="Pfam" id="PF01494"/>
    </source>
</evidence>
<comment type="caution">
    <text evidence="5">The sequence shown here is derived from an EMBL/GenBank/DDBJ whole genome shotgun (WGS) entry which is preliminary data.</text>
</comment>
<dbReference type="PANTHER" id="PTHR46720:SF3">
    <property type="entry name" value="FAD-BINDING DOMAIN-CONTAINING PROTEIN-RELATED"/>
    <property type="match status" value="1"/>
</dbReference>
<dbReference type="InterPro" id="IPR002938">
    <property type="entry name" value="FAD-bd"/>
</dbReference>
<evidence type="ECO:0000313" key="5">
    <source>
        <dbReference type="EMBL" id="KFX45538.1"/>
    </source>
</evidence>
<dbReference type="GO" id="GO:0044550">
    <property type="term" value="P:secondary metabolite biosynthetic process"/>
    <property type="evidence" value="ECO:0007669"/>
    <property type="project" value="UniProtKB-ARBA"/>
</dbReference>
<dbReference type="InterPro" id="IPR051104">
    <property type="entry name" value="FAD_monoxygenase"/>
</dbReference>
<keyword evidence="1" id="KW-0285">Flavoprotein</keyword>
<evidence type="ECO:0000256" key="1">
    <source>
        <dbReference type="ARBA" id="ARBA00022630"/>
    </source>
</evidence>
<gene>
    <name evidence="5" type="ORF">GQ26_0231580</name>
</gene>
<organism evidence="5">
    <name type="scientific">Talaromyces marneffei PM1</name>
    <dbReference type="NCBI Taxonomy" id="1077442"/>
    <lineage>
        <taxon>Eukaryota</taxon>
        <taxon>Fungi</taxon>
        <taxon>Dikarya</taxon>
        <taxon>Ascomycota</taxon>
        <taxon>Pezizomycotina</taxon>
        <taxon>Eurotiomycetes</taxon>
        <taxon>Eurotiomycetidae</taxon>
        <taxon>Eurotiales</taxon>
        <taxon>Trichocomaceae</taxon>
        <taxon>Talaromyces</taxon>
        <taxon>Talaromyces sect. Talaromyces</taxon>
    </lineage>
</organism>
<reference evidence="5" key="2">
    <citation type="journal article" date="2014" name="PLoS Genet.">
        <title>Signature gene expression reveals novel clues to the molecular mechanisms of dimorphic transition in Penicillium marneffei.</title>
        <authorList>
            <person name="Yang E."/>
            <person name="Wang G."/>
            <person name="Cai J."/>
            <person name="Woo P.C."/>
            <person name="Lau S.K."/>
            <person name="Yuen K.-Y."/>
            <person name="Chow W.-N."/>
            <person name="Lin X."/>
        </authorList>
    </citation>
    <scope>NUCLEOTIDE SEQUENCE</scope>
    <source>
        <strain evidence="5">PM1</strain>
    </source>
</reference>
<keyword evidence="3" id="KW-0560">Oxidoreductase</keyword>
<evidence type="ECO:0000256" key="3">
    <source>
        <dbReference type="ARBA" id="ARBA00023002"/>
    </source>
</evidence>
<dbReference type="SUPFAM" id="SSF54373">
    <property type="entry name" value="FAD-linked reductases, C-terminal domain"/>
    <property type="match status" value="1"/>
</dbReference>
<dbReference type="Pfam" id="PF01494">
    <property type="entry name" value="FAD_binding_3"/>
    <property type="match status" value="2"/>
</dbReference>
<feature type="domain" description="FAD-binding" evidence="4">
    <location>
        <begin position="286"/>
        <end position="360"/>
    </location>
</feature>
<keyword evidence="2" id="KW-0274">FAD</keyword>
<evidence type="ECO:0000256" key="2">
    <source>
        <dbReference type="ARBA" id="ARBA00022827"/>
    </source>
</evidence>
<dbReference type="EMBL" id="JPOX01000023">
    <property type="protein sequence ID" value="KFX45538.1"/>
    <property type="molecule type" value="Genomic_DNA"/>
</dbReference>
<dbReference type="SUPFAM" id="SSF51905">
    <property type="entry name" value="FAD/NAD(P)-binding domain"/>
    <property type="match status" value="1"/>
</dbReference>
<dbReference type="InterPro" id="IPR036188">
    <property type="entry name" value="FAD/NAD-bd_sf"/>
</dbReference>
<dbReference type="FunFam" id="3.50.50.60:FF:000153">
    <property type="entry name" value="Salicylate hydroxylase, putative"/>
    <property type="match status" value="1"/>
</dbReference>
<dbReference type="HOGENOM" id="CLU_009665_6_3_1"/>
<name>A0A093XK10_TALMA</name>
<dbReference type="PANTHER" id="PTHR46720">
    <property type="entry name" value="HYDROXYLASE, PUTATIVE (AFU_ORTHOLOGUE AFUA_3G01460)-RELATED"/>
    <property type="match status" value="1"/>
</dbReference>
<sequence length="436" mass="48181">MAVKPIEVAIIGGGITGLTLALGLQRRNINFHIYERAQTLREIGAGIGFTPNAERAMQALDPRIHQAFKSVASPNASDWFQWVDGFSGVNGDKNTVEEELLFNMYLGERGFEGCHRAHFLKELVDRLPENCVTYGAFLKTIVDQGDNKAIQLKFQDGTTADADLVIGCDGIRSRVRQLILGEENPASYPTYTHKKAYRGLIPMEKALPALGESKVNTRFMHLGPDAHALTFPVAGGKLVNVVAFVTDPGEWPYPDKLSAPAEKKDAIAGFSKFGGAVRTIMGLLSEDLDEWAIFDTYDHPASTYYDGRICIAGDAAHASSPHHGAGAGCGIEDATVLATVIDFAQTQLKDSVEKSRSEVLKGALATYNTVRLERSQWLVESSRILGEIYEWQYEPTGSDKKKCEDEVSWRSHKIWDYDIDQMLQETAEDYKQRLSS</sequence>
<accession>A0A093XK10</accession>
<dbReference type="GO" id="GO:0016491">
    <property type="term" value="F:oxidoreductase activity"/>
    <property type="evidence" value="ECO:0007669"/>
    <property type="project" value="UniProtKB-KW"/>
</dbReference>
<dbReference type="Gene3D" id="3.50.50.60">
    <property type="entry name" value="FAD/NAD(P)-binding domain"/>
    <property type="match status" value="1"/>
</dbReference>
<proteinExistence type="predicted"/>